<feature type="domain" description="PAC" evidence="7">
    <location>
        <begin position="259"/>
        <end position="311"/>
    </location>
</feature>
<dbReference type="KEGG" id="ccx:COCOR_07556"/>
<dbReference type="Pfam" id="PF08447">
    <property type="entry name" value="PAS_3"/>
    <property type="match status" value="1"/>
</dbReference>
<dbReference type="PANTHER" id="PTHR43547:SF2">
    <property type="entry name" value="HYBRID SIGNAL TRANSDUCTION HISTIDINE KINASE C"/>
    <property type="match status" value="1"/>
</dbReference>
<dbReference type="InterPro" id="IPR001789">
    <property type="entry name" value="Sig_transdc_resp-reg_receiver"/>
</dbReference>
<dbReference type="EMBL" id="CP003389">
    <property type="protein sequence ID" value="AFE07599.1"/>
    <property type="molecule type" value="Genomic_DNA"/>
</dbReference>
<comment type="catalytic activity">
    <reaction evidence="1">
        <text>ATP + protein L-histidine = ADP + protein N-phospho-L-histidine.</text>
        <dbReference type="EC" id="2.7.13.3"/>
    </reaction>
</comment>
<dbReference type="InterPro" id="IPR000700">
    <property type="entry name" value="PAS-assoc_C"/>
</dbReference>
<dbReference type="HOGENOM" id="CLU_000445_114_72_7"/>
<feature type="domain" description="Response regulatory" evidence="6">
    <location>
        <begin position="16"/>
        <end position="132"/>
    </location>
</feature>
<dbReference type="SMART" id="SM00388">
    <property type="entry name" value="HisKA"/>
    <property type="match status" value="1"/>
</dbReference>
<dbReference type="InterPro" id="IPR004358">
    <property type="entry name" value="Sig_transdc_His_kin-like_C"/>
</dbReference>
<dbReference type="PROSITE" id="PS50110">
    <property type="entry name" value="RESPONSE_REGULATORY"/>
    <property type="match status" value="1"/>
</dbReference>
<evidence type="ECO:0000259" key="7">
    <source>
        <dbReference type="PROSITE" id="PS50113"/>
    </source>
</evidence>
<dbReference type="PRINTS" id="PR00344">
    <property type="entry name" value="BCTRLSENSOR"/>
</dbReference>
<name>H8MQC3_CORCM</name>
<dbReference type="CDD" id="cd00082">
    <property type="entry name" value="HisKA"/>
    <property type="match status" value="1"/>
</dbReference>
<dbReference type="CDD" id="cd00130">
    <property type="entry name" value="PAS"/>
    <property type="match status" value="1"/>
</dbReference>
<dbReference type="PROSITE" id="PS50109">
    <property type="entry name" value="HIS_KIN"/>
    <property type="match status" value="1"/>
</dbReference>
<evidence type="ECO:0000256" key="1">
    <source>
        <dbReference type="ARBA" id="ARBA00000085"/>
    </source>
</evidence>
<organism evidence="8 9">
    <name type="scientific">Corallococcus coralloides (strain ATCC 25202 / DSM 2259 / NBRC 100086 / M2)</name>
    <name type="common">Myxococcus coralloides</name>
    <dbReference type="NCBI Taxonomy" id="1144275"/>
    <lineage>
        <taxon>Bacteria</taxon>
        <taxon>Pseudomonadati</taxon>
        <taxon>Myxococcota</taxon>
        <taxon>Myxococcia</taxon>
        <taxon>Myxococcales</taxon>
        <taxon>Cystobacterineae</taxon>
        <taxon>Myxococcaceae</taxon>
        <taxon>Corallococcus</taxon>
    </lineage>
</organism>
<dbReference type="InterPro" id="IPR003594">
    <property type="entry name" value="HATPase_dom"/>
</dbReference>
<keyword evidence="3 4" id="KW-0597">Phosphoprotein</keyword>
<reference evidence="9" key="2">
    <citation type="submission" date="2012-03" db="EMBL/GenBank/DDBJ databases">
        <title>Genome sequence of the fruiting myxobacterium Corallococcus coralloides DSM 2259.</title>
        <authorList>
            <person name="Huntley S."/>
            <person name="Zhang Y."/>
            <person name="Treuner-Lange A."/>
            <person name="Sensen C.W."/>
            <person name="Sogaard-Andersen L."/>
        </authorList>
    </citation>
    <scope>NUCLEOTIDE SEQUENCE [LARGE SCALE GENOMIC DNA]</scope>
    <source>
        <strain evidence="9">ATCC 25202 / DSM 2259 / NBRC 100086 / M2</strain>
    </source>
</reference>
<keyword evidence="9" id="KW-1185">Reference proteome</keyword>
<proteinExistence type="predicted"/>
<dbReference type="Gene3D" id="3.40.50.2300">
    <property type="match status" value="1"/>
</dbReference>
<reference evidence="8 9" key="1">
    <citation type="journal article" date="2012" name="J. Bacteriol.">
        <title>Complete Genome Sequence of the Fruiting Myxobacterium Corallococcus coralloides DSM 2259.</title>
        <authorList>
            <person name="Huntley S."/>
            <person name="Zhang Y."/>
            <person name="Treuner-Lange A."/>
            <person name="Kneip S."/>
            <person name="Sensen C.W."/>
            <person name="Sogaard-Andersen L."/>
        </authorList>
    </citation>
    <scope>NUCLEOTIDE SEQUENCE [LARGE SCALE GENOMIC DNA]</scope>
    <source>
        <strain evidence="9">ATCC 25202 / DSM 2259 / NBRC 100086 / M2</strain>
    </source>
</reference>
<dbReference type="SUPFAM" id="SSF52172">
    <property type="entry name" value="CheY-like"/>
    <property type="match status" value="1"/>
</dbReference>
<dbReference type="Pfam" id="PF00512">
    <property type="entry name" value="HisKA"/>
    <property type="match status" value="1"/>
</dbReference>
<dbReference type="SUPFAM" id="SSF47384">
    <property type="entry name" value="Homodimeric domain of signal transducing histidine kinase"/>
    <property type="match status" value="1"/>
</dbReference>
<dbReference type="PROSITE" id="PS50113">
    <property type="entry name" value="PAC"/>
    <property type="match status" value="1"/>
</dbReference>
<evidence type="ECO:0000313" key="9">
    <source>
        <dbReference type="Proteomes" id="UP000007587"/>
    </source>
</evidence>
<dbReference type="Gene3D" id="3.30.450.20">
    <property type="entry name" value="PAS domain"/>
    <property type="match status" value="1"/>
</dbReference>
<dbReference type="InterPro" id="IPR036890">
    <property type="entry name" value="HATPase_C_sf"/>
</dbReference>
<evidence type="ECO:0000256" key="2">
    <source>
        <dbReference type="ARBA" id="ARBA00012438"/>
    </source>
</evidence>
<protein>
    <recommendedName>
        <fullName evidence="2">histidine kinase</fullName>
        <ecNumber evidence="2">2.7.13.3</ecNumber>
    </recommendedName>
</protein>
<evidence type="ECO:0000259" key="5">
    <source>
        <dbReference type="PROSITE" id="PS50109"/>
    </source>
</evidence>
<dbReference type="Proteomes" id="UP000007587">
    <property type="component" value="Chromosome"/>
</dbReference>
<feature type="domain" description="Histidine kinase" evidence="5">
    <location>
        <begin position="322"/>
        <end position="534"/>
    </location>
</feature>
<dbReference type="InterPro" id="IPR011006">
    <property type="entry name" value="CheY-like_superfamily"/>
</dbReference>
<dbReference type="InterPro" id="IPR000014">
    <property type="entry name" value="PAS"/>
</dbReference>
<dbReference type="CDD" id="cd00075">
    <property type="entry name" value="HATPase"/>
    <property type="match status" value="1"/>
</dbReference>
<dbReference type="InParanoid" id="H8MQC3"/>
<feature type="modified residue" description="4-aspartylphosphate" evidence="4">
    <location>
        <position position="65"/>
    </location>
</feature>
<dbReference type="EC" id="2.7.13.3" evidence="2"/>
<dbReference type="OrthoDB" id="5378443at2"/>
<dbReference type="InterPro" id="IPR013655">
    <property type="entry name" value="PAS_fold_3"/>
</dbReference>
<dbReference type="SUPFAM" id="SSF55874">
    <property type="entry name" value="ATPase domain of HSP90 chaperone/DNA topoisomerase II/histidine kinase"/>
    <property type="match status" value="1"/>
</dbReference>
<accession>H8MQC3</accession>
<dbReference type="SMART" id="SM00091">
    <property type="entry name" value="PAS"/>
    <property type="match status" value="1"/>
</dbReference>
<evidence type="ECO:0000256" key="4">
    <source>
        <dbReference type="PROSITE-ProRule" id="PRU00169"/>
    </source>
</evidence>
<dbReference type="STRING" id="1144275.COCOR_07556"/>
<dbReference type="Pfam" id="PF02518">
    <property type="entry name" value="HATPase_c"/>
    <property type="match status" value="1"/>
</dbReference>
<dbReference type="PANTHER" id="PTHR43547">
    <property type="entry name" value="TWO-COMPONENT HISTIDINE KINASE"/>
    <property type="match status" value="1"/>
</dbReference>
<sequence>MPSDPPTRPDPAARPAVWLLEDSATEAQATQAALAATCDVTVFSDGAMLVESLGFKPLPDVLVLDRETPGLTGLEVCGFVRSTPATARLPVLLLTSHQRPEDVVEGLGAGANEYVFKPFRPQELVARVLGLAHWSWQQRQRDAQVTVELGSTRQQLSDEQARRTLAESTLAEVRAAELRAWNSEQRFRLAARATQDAIWEWNPQTDTLEWSSGGQDLLGPLDSPHVPRQDWWRGHIHPDDLDAVQRGFLEALGGGGDVWRSSYRFRDVHGAWRDVEEHALIVRDGDARVVQVVGALRDVTARKQWETQTRQRADFERQLIGIVSHDLRTPLASVLLSVSLLERTSLDEAQEKRVRRIRASAERAARMIRDLLNFTEVRHGRLALHLQDTDFHVLVDAAIEEAAPPGRAILRSRSGDGVGRWDMDRLSQVAGNLLANALAYGDPAAPIQVRTHGEQGDVVLEVHNGGAPIPPDLLPRLFEPLERGAPHQGNRSERSIGLGLFIVRQVVHAHGGTVSVTSLPEAGTTFTVRLPKQPPAAPPVPPPG</sequence>
<dbReference type="eggNOG" id="COG2205">
    <property type="taxonomic scope" value="Bacteria"/>
</dbReference>
<evidence type="ECO:0000313" key="8">
    <source>
        <dbReference type="EMBL" id="AFE07599.1"/>
    </source>
</evidence>
<dbReference type="InterPro" id="IPR003661">
    <property type="entry name" value="HisK_dim/P_dom"/>
</dbReference>
<dbReference type="SMART" id="SM00387">
    <property type="entry name" value="HATPase_c"/>
    <property type="match status" value="1"/>
</dbReference>
<dbReference type="GO" id="GO:0000155">
    <property type="term" value="F:phosphorelay sensor kinase activity"/>
    <property type="evidence" value="ECO:0007669"/>
    <property type="project" value="InterPro"/>
</dbReference>
<evidence type="ECO:0000256" key="3">
    <source>
        <dbReference type="ARBA" id="ARBA00022553"/>
    </source>
</evidence>
<dbReference type="AlphaFoldDB" id="H8MQC3"/>
<dbReference type="InterPro" id="IPR005467">
    <property type="entry name" value="His_kinase_dom"/>
</dbReference>
<dbReference type="Gene3D" id="3.30.565.10">
    <property type="entry name" value="Histidine kinase-like ATPase, C-terminal domain"/>
    <property type="match status" value="1"/>
</dbReference>
<evidence type="ECO:0000259" key="6">
    <source>
        <dbReference type="PROSITE" id="PS50110"/>
    </source>
</evidence>
<gene>
    <name evidence="8" type="ordered locus">COCOR_07556</name>
</gene>
<dbReference type="Pfam" id="PF00072">
    <property type="entry name" value="Response_reg"/>
    <property type="match status" value="1"/>
</dbReference>
<dbReference type="NCBIfam" id="TIGR00229">
    <property type="entry name" value="sensory_box"/>
    <property type="match status" value="1"/>
</dbReference>
<dbReference type="eggNOG" id="COG0745">
    <property type="taxonomic scope" value="Bacteria"/>
</dbReference>
<dbReference type="Gene3D" id="1.10.287.130">
    <property type="match status" value="1"/>
</dbReference>
<dbReference type="SMART" id="SM00448">
    <property type="entry name" value="REC"/>
    <property type="match status" value="1"/>
</dbReference>
<dbReference type="InterPro" id="IPR036097">
    <property type="entry name" value="HisK_dim/P_sf"/>
</dbReference>
<dbReference type="SUPFAM" id="SSF55785">
    <property type="entry name" value="PYP-like sensor domain (PAS domain)"/>
    <property type="match status" value="1"/>
</dbReference>
<dbReference type="InterPro" id="IPR035965">
    <property type="entry name" value="PAS-like_dom_sf"/>
</dbReference>